<reference evidence="2" key="1">
    <citation type="submission" date="2022-08" db="UniProtKB">
        <authorList>
            <consortium name="EnsemblMetazoa"/>
        </authorList>
    </citation>
    <scope>IDENTIFICATION</scope>
    <source>
        <strain evidence="2">05x7-T-G4-1.051#20</strain>
    </source>
</reference>
<dbReference type="InterPro" id="IPR017943">
    <property type="entry name" value="Bactericidal_perm-incr_a/b_dom"/>
</dbReference>
<dbReference type="PANTHER" id="PTHR10504:SF131">
    <property type="entry name" value="BPI2 DOMAIN-CONTAINING PROTEIN"/>
    <property type="match status" value="1"/>
</dbReference>
<evidence type="ECO:0000259" key="1">
    <source>
        <dbReference type="SMART" id="SM00329"/>
    </source>
</evidence>
<organism evidence="2 3">
    <name type="scientific">Magallana gigas</name>
    <name type="common">Pacific oyster</name>
    <name type="synonym">Crassostrea gigas</name>
    <dbReference type="NCBI Taxonomy" id="29159"/>
    <lineage>
        <taxon>Eukaryota</taxon>
        <taxon>Metazoa</taxon>
        <taxon>Spiralia</taxon>
        <taxon>Lophotrochozoa</taxon>
        <taxon>Mollusca</taxon>
        <taxon>Bivalvia</taxon>
        <taxon>Autobranchia</taxon>
        <taxon>Pteriomorphia</taxon>
        <taxon>Ostreida</taxon>
        <taxon>Ostreoidea</taxon>
        <taxon>Ostreidae</taxon>
        <taxon>Magallana</taxon>
    </lineage>
</organism>
<protein>
    <recommendedName>
        <fullName evidence="1">Lipid-binding serum glycoprotein C-terminal domain-containing protein</fullName>
    </recommendedName>
</protein>
<dbReference type="Proteomes" id="UP000005408">
    <property type="component" value="Unassembled WGS sequence"/>
</dbReference>
<dbReference type="GO" id="GO:0008289">
    <property type="term" value="F:lipid binding"/>
    <property type="evidence" value="ECO:0007669"/>
    <property type="project" value="InterPro"/>
</dbReference>
<dbReference type="SUPFAM" id="SSF55394">
    <property type="entry name" value="Bactericidal permeability-increasing protein, BPI"/>
    <property type="match status" value="1"/>
</dbReference>
<dbReference type="InterPro" id="IPR032942">
    <property type="entry name" value="BPI/LBP/Plunc"/>
</dbReference>
<name>A0A8W8JVX9_MAGGI</name>
<evidence type="ECO:0000313" key="2">
    <source>
        <dbReference type="EnsemblMetazoa" id="G21236.5:cds"/>
    </source>
</evidence>
<sequence length="531" mass="60253">MYRVIEEESTLLYVDEGTMMSLSLMLCWTSMHLSHQMLYSSPNNSYGIVLRFTERGLAYAVNIAIYKEVPKWKWTKIINVSISNVNETADGVNYWIDKLILNTKPKEPKEGIPNSFSVTIDPTLRCLKVTALDAFASLRGKVQCHNLTGDEKQNCSVIVKTPWSFRVNIDRDKDGYLMSHMCNSTDKCAIPSSDPALYPTIEFSNCTRSEKKVCARGKSTFEELFIEHRLNETLNGLKKEACVLIEKFVNKNLTMLLRNKIDLIPNINKTFTIDLLMPKKPLYNESYIDTFHKGTVSWYTTDEIYKTTPISNYDLPYNNRMLYLWASGDTIKAFLEGFQIHGNLHQKITAEDLKNGGLNTTCQTGVCVGRLVPLLAEKYPNHYIDLDLYSLETPDVKFEQNLAVIKGKIVMFAYVRDPVQKHDIETIGIAKLNGKVSMQIKLWVNGSTLHAVVDAIDPYLENIDSSISDFNVQTVNFIIRSAVIVTVEPLLNEFGKTGFGIPVAHVELYNSTIELRKDIILIGSDLVHIEK</sequence>
<proteinExistence type="predicted"/>
<dbReference type="Gene3D" id="3.15.20.10">
    <property type="entry name" value="Bactericidal permeability-increasing protein, domain 2"/>
    <property type="match status" value="1"/>
</dbReference>
<dbReference type="PANTHER" id="PTHR10504">
    <property type="entry name" value="BACTERICIDAL PERMEABILITY-INCREASING BPI PROTEIN-RELATED"/>
    <property type="match status" value="1"/>
</dbReference>
<dbReference type="EnsemblMetazoa" id="G21236.5">
    <property type="protein sequence ID" value="G21236.5:cds"/>
    <property type="gene ID" value="G21236"/>
</dbReference>
<dbReference type="AlphaFoldDB" id="A0A8W8JVX9"/>
<evidence type="ECO:0000313" key="3">
    <source>
        <dbReference type="Proteomes" id="UP000005408"/>
    </source>
</evidence>
<dbReference type="SMART" id="SM00329">
    <property type="entry name" value="BPI2"/>
    <property type="match status" value="1"/>
</dbReference>
<feature type="domain" description="Lipid-binding serum glycoprotein C-terminal" evidence="1">
    <location>
        <begin position="316"/>
        <end position="524"/>
    </location>
</feature>
<dbReference type="Pfam" id="PF02886">
    <property type="entry name" value="LBP_BPI_CETP_C"/>
    <property type="match status" value="1"/>
</dbReference>
<dbReference type="InterPro" id="IPR001124">
    <property type="entry name" value="Lipid-bd_serum_glycop_C"/>
</dbReference>
<keyword evidence="3" id="KW-1185">Reference proteome</keyword>
<accession>A0A8W8JVX9</accession>
<dbReference type="GO" id="GO:0005615">
    <property type="term" value="C:extracellular space"/>
    <property type="evidence" value="ECO:0007669"/>
    <property type="project" value="TreeGrafter"/>
</dbReference>